<dbReference type="InterPro" id="IPR008969">
    <property type="entry name" value="CarboxyPept-like_regulatory"/>
</dbReference>
<dbReference type="Proteomes" id="UP000326837">
    <property type="component" value="Chromosome"/>
</dbReference>
<dbReference type="AlphaFoldDB" id="A0A5K7XEV4"/>
<dbReference type="KEGG" id="lpav:PLANPX_4144"/>
<keyword evidence="1" id="KW-0812">Transmembrane</keyword>
<feature type="transmembrane region" description="Helical" evidence="1">
    <location>
        <begin position="86"/>
        <end position="104"/>
    </location>
</feature>
<proteinExistence type="predicted"/>
<organism evidence="2 3">
    <name type="scientific">Lacipirellula parvula</name>
    <dbReference type="NCBI Taxonomy" id="2650471"/>
    <lineage>
        <taxon>Bacteria</taxon>
        <taxon>Pseudomonadati</taxon>
        <taxon>Planctomycetota</taxon>
        <taxon>Planctomycetia</taxon>
        <taxon>Pirellulales</taxon>
        <taxon>Lacipirellulaceae</taxon>
        <taxon>Lacipirellula</taxon>
    </lineage>
</organism>
<evidence type="ECO:0000313" key="3">
    <source>
        <dbReference type="Proteomes" id="UP000326837"/>
    </source>
</evidence>
<reference evidence="3" key="1">
    <citation type="submission" date="2019-10" db="EMBL/GenBank/DDBJ databases">
        <title>Lacipirellula parvula gen. nov., sp. nov., representing a lineage of planctomycetes widespread in freshwater anoxic habitats, and description of the family Lacipirellulaceae.</title>
        <authorList>
            <person name="Dedysh S.N."/>
            <person name="Kulichevskaya I.S."/>
            <person name="Beletsky A.V."/>
            <person name="Rakitin A.L."/>
            <person name="Mardanov A.V."/>
            <person name="Ivanova A.A."/>
            <person name="Saltykova V.X."/>
            <person name="Rijpstra W.I.C."/>
            <person name="Sinninghe Damste J.S."/>
            <person name="Ravin N.V."/>
        </authorList>
    </citation>
    <scope>NUCLEOTIDE SEQUENCE [LARGE SCALE GENOMIC DNA]</scope>
    <source>
        <strain evidence="3">PX69</strain>
    </source>
</reference>
<protein>
    <submittedName>
        <fullName evidence="2">Uncharacterized protein</fullName>
    </submittedName>
</protein>
<dbReference type="InterPro" id="IPR047928">
    <property type="entry name" value="Perm_prefix_1"/>
</dbReference>
<dbReference type="SUPFAM" id="SSF49464">
    <property type="entry name" value="Carboxypeptidase regulatory domain-like"/>
    <property type="match status" value="1"/>
</dbReference>
<keyword evidence="1" id="KW-1133">Transmembrane helix</keyword>
<gene>
    <name evidence="2" type="ORF">PLANPX_4144</name>
</gene>
<sequence length="305" mass="33434">MIKRWWGEVRDYVASPQGVPDRVSDSIRDEIAFHLTETAARQAELGVSADEARRSAVERFGDVTGVIRECAADSAETHSRWHRRHLALTALLIAGAAALGAWSYRALNAPPWVGDGDLVGQVVDEMGKPISGAHVLAVVKTWPQQAFRQLAYTAITGADGMYHIENVYPLDEKYAVQIAVIADERLLKSNYIDPRDGQLDPVDFKLQRTTPLAVRFESSAGQPAVGVHVFPFARIDTSGQRHAVYFCSAAPIVRESNAEGRVALPYFAPGDRAALYIRQATGEWETHNASIDDSGEVVVRLPDST</sequence>
<evidence type="ECO:0000313" key="2">
    <source>
        <dbReference type="EMBL" id="BBO34532.1"/>
    </source>
</evidence>
<dbReference type="EMBL" id="AP021861">
    <property type="protein sequence ID" value="BBO34532.1"/>
    <property type="molecule type" value="Genomic_DNA"/>
</dbReference>
<dbReference type="NCBIfam" id="NF038403">
    <property type="entry name" value="perm_prefix_1"/>
    <property type="match status" value="1"/>
</dbReference>
<evidence type="ECO:0000256" key="1">
    <source>
        <dbReference type="SAM" id="Phobius"/>
    </source>
</evidence>
<accession>A0A5K7XEV4</accession>
<dbReference type="RefSeq" id="WP_152100091.1">
    <property type="nucleotide sequence ID" value="NZ_AP021861.1"/>
</dbReference>
<keyword evidence="1" id="KW-0472">Membrane</keyword>
<name>A0A5K7XEV4_9BACT</name>
<keyword evidence="3" id="KW-1185">Reference proteome</keyword>